<evidence type="ECO:0000259" key="4">
    <source>
        <dbReference type="PROSITE" id="PS50002"/>
    </source>
</evidence>
<name>C5KX82_PERM5</name>
<evidence type="ECO:0000256" key="1">
    <source>
        <dbReference type="ARBA" id="ARBA00022443"/>
    </source>
</evidence>
<dbReference type="RefSeq" id="XP_002779142.1">
    <property type="nucleotide sequence ID" value="XM_002779096.1"/>
</dbReference>
<dbReference type="Pfam" id="PF00018">
    <property type="entry name" value="SH3_1"/>
    <property type="match status" value="1"/>
</dbReference>
<evidence type="ECO:0000256" key="3">
    <source>
        <dbReference type="SAM" id="MobiDB-lite"/>
    </source>
</evidence>
<dbReference type="EMBL" id="GG677119">
    <property type="protein sequence ID" value="EER10937.1"/>
    <property type="molecule type" value="Genomic_DNA"/>
</dbReference>
<dbReference type="Proteomes" id="UP000007800">
    <property type="component" value="Unassembled WGS sequence"/>
</dbReference>
<dbReference type="AlphaFoldDB" id="C5KX82"/>
<dbReference type="SUPFAM" id="SSF50044">
    <property type="entry name" value="SH3-domain"/>
    <property type="match status" value="1"/>
</dbReference>
<keyword evidence="6" id="KW-1185">Reference proteome</keyword>
<dbReference type="InterPro" id="IPR036028">
    <property type="entry name" value="SH3-like_dom_sf"/>
</dbReference>
<protein>
    <recommendedName>
        <fullName evidence="4">SH3 domain-containing protein</fullName>
    </recommendedName>
</protein>
<proteinExistence type="predicted"/>
<dbReference type="Gene3D" id="2.30.30.40">
    <property type="entry name" value="SH3 Domains"/>
    <property type="match status" value="1"/>
</dbReference>
<feature type="region of interest" description="Disordered" evidence="3">
    <location>
        <begin position="39"/>
        <end position="62"/>
    </location>
</feature>
<reference evidence="5 6" key="1">
    <citation type="submission" date="2008-07" db="EMBL/GenBank/DDBJ databases">
        <authorList>
            <person name="El-Sayed N."/>
            <person name="Caler E."/>
            <person name="Inman J."/>
            <person name="Amedeo P."/>
            <person name="Hass B."/>
            <person name="Wortman J."/>
        </authorList>
    </citation>
    <scope>NUCLEOTIDE SEQUENCE [LARGE SCALE GENOMIC DNA]</scope>
    <source>
        <strain evidence="6">ATCC 50983 / TXsc</strain>
    </source>
</reference>
<evidence type="ECO:0000313" key="5">
    <source>
        <dbReference type="EMBL" id="EER10937.1"/>
    </source>
</evidence>
<organism evidence="6">
    <name type="scientific">Perkinsus marinus (strain ATCC 50983 / TXsc)</name>
    <dbReference type="NCBI Taxonomy" id="423536"/>
    <lineage>
        <taxon>Eukaryota</taxon>
        <taxon>Sar</taxon>
        <taxon>Alveolata</taxon>
        <taxon>Perkinsozoa</taxon>
        <taxon>Perkinsea</taxon>
        <taxon>Perkinsida</taxon>
        <taxon>Perkinsidae</taxon>
        <taxon>Perkinsus</taxon>
    </lineage>
</organism>
<dbReference type="InParanoid" id="C5KX82"/>
<sequence length="146" mass="15909">MMDVLVDYHSSTNSHHSALNKRVMHGCSASEVVTAREATPLTRQTERSCRSSLEGSANSSDRVCRERNDGVARLSSCSSEGPLCISLGNFLARHNSSEVALRPGDEVTILDAGEGWSEIYVHRTGERGFAPSAFLMLHPFTHQSSC</sequence>
<dbReference type="SMART" id="SM00326">
    <property type="entry name" value="SH3"/>
    <property type="match status" value="1"/>
</dbReference>
<feature type="domain" description="SH3" evidence="4">
    <location>
        <begin position="79"/>
        <end position="140"/>
    </location>
</feature>
<evidence type="ECO:0000313" key="6">
    <source>
        <dbReference type="Proteomes" id="UP000007800"/>
    </source>
</evidence>
<accession>C5KX82</accession>
<dbReference type="GeneID" id="9055972"/>
<dbReference type="PROSITE" id="PS50002">
    <property type="entry name" value="SH3"/>
    <property type="match status" value="1"/>
</dbReference>
<dbReference type="InterPro" id="IPR001452">
    <property type="entry name" value="SH3_domain"/>
</dbReference>
<feature type="compositionally biased region" description="Polar residues" evidence="3">
    <location>
        <begin position="50"/>
        <end position="61"/>
    </location>
</feature>
<gene>
    <name evidence="5" type="ORF">Pmar_PMAR021417</name>
</gene>
<evidence type="ECO:0000256" key="2">
    <source>
        <dbReference type="PROSITE-ProRule" id="PRU00192"/>
    </source>
</evidence>
<keyword evidence="1 2" id="KW-0728">SH3 domain</keyword>